<dbReference type="EMBL" id="JBEDUW010000006">
    <property type="protein sequence ID" value="KAK9922013.1"/>
    <property type="molecule type" value="Genomic_DNA"/>
</dbReference>
<gene>
    <name evidence="1" type="ORF">M0R45_030497</name>
</gene>
<reference evidence="1 2" key="1">
    <citation type="journal article" date="2023" name="G3 (Bethesda)">
        <title>A chromosome-length genome assembly and annotation of blackberry (Rubus argutus, cv. 'Hillquist').</title>
        <authorList>
            <person name="Bruna T."/>
            <person name="Aryal R."/>
            <person name="Dudchenko O."/>
            <person name="Sargent D.J."/>
            <person name="Mead D."/>
            <person name="Buti M."/>
            <person name="Cavallini A."/>
            <person name="Hytonen T."/>
            <person name="Andres J."/>
            <person name="Pham M."/>
            <person name="Weisz D."/>
            <person name="Mascagni F."/>
            <person name="Usai G."/>
            <person name="Natali L."/>
            <person name="Bassil N."/>
            <person name="Fernandez G.E."/>
            <person name="Lomsadze A."/>
            <person name="Armour M."/>
            <person name="Olukolu B."/>
            <person name="Poorten T."/>
            <person name="Britton C."/>
            <person name="Davik J."/>
            <person name="Ashrafi H."/>
            <person name="Aiden E.L."/>
            <person name="Borodovsky M."/>
            <person name="Worthington M."/>
        </authorList>
    </citation>
    <scope>NUCLEOTIDE SEQUENCE [LARGE SCALE GENOMIC DNA]</scope>
    <source>
        <strain evidence="1">PI 553951</strain>
    </source>
</reference>
<keyword evidence="2" id="KW-1185">Reference proteome</keyword>
<name>A0AAW1WBQ5_RUBAR</name>
<evidence type="ECO:0000313" key="2">
    <source>
        <dbReference type="Proteomes" id="UP001457282"/>
    </source>
</evidence>
<organism evidence="1 2">
    <name type="scientific">Rubus argutus</name>
    <name type="common">Southern blackberry</name>
    <dbReference type="NCBI Taxonomy" id="59490"/>
    <lineage>
        <taxon>Eukaryota</taxon>
        <taxon>Viridiplantae</taxon>
        <taxon>Streptophyta</taxon>
        <taxon>Embryophyta</taxon>
        <taxon>Tracheophyta</taxon>
        <taxon>Spermatophyta</taxon>
        <taxon>Magnoliopsida</taxon>
        <taxon>eudicotyledons</taxon>
        <taxon>Gunneridae</taxon>
        <taxon>Pentapetalae</taxon>
        <taxon>rosids</taxon>
        <taxon>fabids</taxon>
        <taxon>Rosales</taxon>
        <taxon>Rosaceae</taxon>
        <taxon>Rosoideae</taxon>
        <taxon>Rosoideae incertae sedis</taxon>
        <taxon>Rubus</taxon>
    </lineage>
</organism>
<accession>A0AAW1WBQ5</accession>
<comment type="caution">
    <text evidence="1">The sequence shown here is derived from an EMBL/GenBank/DDBJ whole genome shotgun (WGS) entry which is preliminary data.</text>
</comment>
<dbReference type="AlphaFoldDB" id="A0AAW1WBQ5"/>
<evidence type="ECO:0000313" key="1">
    <source>
        <dbReference type="EMBL" id="KAK9922013.1"/>
    </source>
</evidence>
<dbReference type="Proteomes" id="UP001457282">
    <property type="component" value="Unassembled WGS sequence"/>
</dbReference>
<sequence length="76" mass="8105">MVVAAEEIAARLEYTAIAAGLLSRAEGTASELGLGQIWCGGRGWARDGCRSDRIGLVDGGERKEQRAREEAQASWA</sequence>
<proteinExistence type="predicted"/>
<protein>
    <submittedName>
        <fullName evidence="1">Uncharacterized protein</fullName>
    </submittedName>
</protein>